<keyword evidence="5 7" id="KW-1133">Transmembrane helix</keyword>
<dbReference type="KEGG" id="dpo:4803244"/>
<name>A0A6I8US10_DROPS</name>
<keyword evidence="4" id="KW-0735">Signal-anchor</keyword>
<feature type="transmembrane region" description="Helical" evidence="7">
    <location>
        <begin position="7"/>
        <end position="29"/>
    </location>
</feature>
<evidence type="ECO:0000256" key="1">
    <source>
        <dbReference type="ARBA" id="ARBA00004606"/>
    </source>
</evidence>
<accession>A0A6I8US10</accession>
<evidence type="ECO:0000256" key="7">
    <source>
        <dbReference type="SAM" id="Phobius"/>
    </source>
</evidence>
<proteinExistence type="inferred from homology"/>
<reference evidence="9" key="2">
    <citation type="submission" date="2025-08" db="UniProtKB">
        <authorList>
            <consortium name="RefSeq"/>
        </authorList>
    </citation>
    <scope>IDENTIFICATION</scope>
    <source>
        <strain evidence="9">MV-25-SWS-2005</strain>
        <tissue evidence="9">Whole body</tissue>
    </source>
</reference>
<dbReference type="Pfam" id="PF00287">
    <property type="entry name" value="Na_K-ATPase"/>
    <property type="match status" value="1"/>
</dbReference>
<protein>
    <submittedName>
        <fullName evidence="9">Uncharacterized protein</fullName>
    </submittedName>
</protein>
<evidence type="ECO:0000313" key="9">
    <source>
        <dbReference type="RefSeq" id="XP_001360017.4"/>
    </source>
</evidence>
<dbReference type="Proteomes" id="UP000001819">
    <property type="component" value="Chromosome 2"/>
</dbReference>
<reference evidence="8" key="1">
    <citation type="submission" date="2024-06" db="UniProtKB">
        <authorList>
            <consortium name="RefSeq"/>
        </authorList>
    </citation>
    <scope>NUCLEOTIDE SEQUENCE [LARGE SCALE GENOMIC DNA]</scope>
    <source>
        <strain evidence="8">MV2-25</strain>
    </source>
</reference>
<dbReference type="FunCoup" id="A0A6I8US10">
    <property type="interactions" value="1"/>
</dbReference>
<dbReference type="RefSeq" id="XP_001360017.4">
    <property type="nucleotide sequence ID" value="XM_001359980.4"/>
</dbReference>
<sequence length="275" mass="31864">MCRFIKLMLYGLAFSLCLCIFVFIFAMILQQFRMNAEQPTVSKPPSLIIAPLGRIVGLEKVIMWGEIEEQSSYTLQKQIDHLVSKYGFRGEHRLRGCNLDHAWGYLSNTPCVLLKLNLALNFEADTYSERRSLPDAAPSALRHYMMETAPERRSNKIWASCDFVTKNVETTLSFVPEMYYDADGLFTRENFYVDPDTPENETERVTHEEPGFRRVIGVKFHNLPPNKHVHVTCSVWARNIPLDYATVKFVMYRVDPNAHIETLDVLYDEIDMHDN</sequence>
<comment type="subcellular location">
    <subcellularLocation>
        <location evidence="1">Membrane</location>
        <topology evidence="1">Single-pass type II membrane protein</topology>
    </subcellularLocation>
</comment>
<organism evidence="8 9">
    <name type="scientific">Drosophila pseudoobscura pseudoobscura</name>
    <name type="common">Fruit fly</name>
    <dbReference type="NCBI Taxonomy" id="46245"/>
    <lineage>
        <taxon>Eukaryota</taxon>
        <taxon>Metazoa</taxon>
        <taxon>Ecdysozoa</taxon>
        <taxon>Arthropoda</taxon>
        <taxon>Hexapoda</taxon>
        <taxon>Insecta</taxon>
        <taxon>Pterygota</taxon>
        <taxon>Neoptera</taxon>
        <taxon>Endopterygota</taxon>
        <taxon>Diptera</taxon>
        <taxon>Brachycera</taxon>
        <taxon>Muscomorpha</taxon>
        <taxon>Ephydroidea</taxon>
        <taxon>Drosophilidae</taxon>
        <taxon>Drosophila</taxon>
        <taxon>Sophophora</taxon>
    </lineage>
</organism>
<dbReference type="GO" id="GO:0030007">
    <property type="term" value="P:intracellular potassium ion homeostasis"/>
    <property type="evidence" value="ECO:0007669"/>
    <property type="project" value="TreeGrafter"/>
</dbReference>
<dbReference type="GO" id="GO:1990573">
    <property type="term" value="P:potassium ion import across plasma membrane"/>
    <property type="evidence" value="ECO:0007669"/>
    <property type="project" value="TreeGrafter"/>
</dbReference>
<evidence type="ECO:0000256" key="6">
    <source>
        <dbReference type="ARBA" id="ARBA00023136"/>
    </source>
</evidence>
<dbReference type="GO" id="GO:0001671">
    <property type="term" value="F:ATPase activator activity"/>
    <property type="evidence" value="ECO:0007669"/>
    <property type="project" value="TreeGrafter"/>
</dbReference>
<dbReference type="InterPro" id="IPR000402">
    <property type="entry name" value="Na/K_ATPase_sub_beta"/>
</dbReference>
<evidence type="ECO:0000256" key="4">
    <source>
        <dbReference type="ARBA" id="ARBA00022968"/>
    </source>
</evidence>
<evidence type="ECO:0000313" key="8">
    <source>
        <dbReference type="Proteomes" id="UP000001819"/>
    </source>
</evidence>
<keyword evidence="6 7" id="KW-0472">Membrane</keyword>
<keyword evidence="3 7" id="KW-0812">Transmembrane</keyword>
<evidence type="ECO:0000256" key="3">
    <source>
        <dbReference type="ARBA" id="ARBA00022692"/>
    </source>
</evidence>
<dbReference type="InParanoid" id="A0A6I8US10"/>
<dbReference type="GO" id="GO:0005890">
    <property type="term" value="C:sodium:potassium-exchanging ATPase complex"/>
    <property type="evidence" value="ECO:0007669"/>
    <property type="project" value="InterPro"/>
</dbReference>
<evidence type="ECO:0000256" key="5">
    <source>
        <dbReference type="ARBA" id="ARBA00022989"/>
    </source>
</evidence>
<dbReference type="InterPro" id="IPR038702">
    <property type="entry name" value="Na/K_ATPase_sub_beta_sf"/>
</dbReference>
<dbReference type="PANTHER" id="PTHR11523">
    <property type="entry name" value="SODIUM/POTASSIUM-DEPENDENT ATPASE BETA SUBUNIT"/>
    <property type="match status" value="1"/>
</dbReference>
<keyword evidence="8" id="KW-1185">Reference proteome</keyword>
<comment type="similarity">
    <text evidence="2">Belongs to the X(+)/potassium ATPases subunit beta family.</text>
</comment>
<dbReference type="AlphaFoldDB" id="A0A6I8US10"/>
<gene>
    <name evidence="9" type="primary">LOC4803244</name>
</gene>
<dbReference type="Gene3D" id="2.60.40.1660">
    <property type="entry name" value="Na, k-atpase alpha subunit"/>
    <property type="match status" value="1"/>
</dbReference>
<evidence type="ECO:0000256" key="2">
    <source>
        <dbReference type="ARBA" id="ARBA00005876"/>
    </source>
</evidence>
<dbReference type="GO" id="GO:0006883">
    <property type="term" value="P:intracellular sodium ion homeostasis"/>
    <property type="evidence" value="ECO:0007669"/>
    <property type="project" value="TreeGrafter"/>
</dbReference>
<dbReference type="PANTHER" id="PTHR11523:SF31">
    <property type="entry name" value="AT04468P-RELATED"/>
    <property type="match status" value="1"/>
</dbReference>
<dbReference type="GO" id="GO:0036376">
    <property type="term" value="P:sodium ion export across plasma membrane"/>
    <property type="evidence" value="ECO:0007669"/>
    <property type="project" value="TreeGrafter"/>
</dbReference>